<evidence type="ECO:0000313" key="13">
    <source>
        <dbReference type="EMBL" id="SFB23877.1"/>
    </source>
</evidence>
<keyword evidence="3 11" id="KW-0813">Transport</keyword>
<dbReference type="PANTHER" id="PTHR42823:SF3">
    <property type="entry name" value="ATP SYNTHASE SUBUNIT A, CHLOROPLASTIC"/>
    <property type="match status" value="1"/>
</dbReference>
<evidence type="ECO:0000256" key="12">
    <source>
        <dbReference type="RuleBase" id="RU000483"/>
    </source>
</evidence>
<dbReference type="PRINTS" id="PR00123">
    <property type="entry name" value="ATPASEA"/>
</dbReference>
<evidence type="ECO:0000256" key="10">
    <source>
        <dbReference type="ARBA" id="ARBA00023310"/>
    </source>
</evidence>
<organism evidence="13 14">
    <name type="scientific">Clostridium frigidicarnis</name>
    <dbReference type="NCBI Taxonomy" id="84698"/>
    <lineage>
        <taxon>Bacteria</taxon>
        <taxon>Bacillati</taxon>
        <taxon>Bacillota</taxon>
        <taxon>Clostridia</taxon>
        <taxon>Eubacteriales</taxon>
        <taxon>Clostridiaceae</taxon>
        <taxon>Clostridium</taxon>
    </lineage>
</organism>
<keyword evidence="4 11" id="KW-0138">CF(0)</keyword>
<dbReference type="CDD" id="cd00310">
    <property type="entry name" value="ATP-synt_Fo_a_6"/>
    <property type="match status" value="1"/>
</dbReference>
<gene>
    <name evidence="11" type="primary">atpB</name>
    <name evidence="13" type="ORF">SAMN04488528_102019</name>
</gene>
<proteinExistence type="inferred from homology"/>
<dbReference type="Gene3D" id="1.20.120.220">
    <property type="entry name" value="ATP synthase, F0 complex, subunit A"/>
    <property type="match status" value="1"/>
</dbReference>
<dbReference type="GO" id="GO:0045259">
    <property type="term" value="C:proton-transporting ATP synthase complex"/>
    <property type="evidence" value="ECO:0007669"/>
    <property type="project" value="UniProtKB-KW"/>
</dbReference>
<dbReference type="RefSeq" id="WP_090041850.1">
    <property type="nucleotide sequence ID" value="NZ_FOKI01000020.1"/>
</dbReference>
<evidence type="ECO:0000256" key="11">
    <source>
        <dbReference type="HAMAP-Rule" id="MF_01393"/>
    </source>
</evidence>
<dbReference type="NCBIfam" id="TIGR01131">
    <property type="entry name" value="ATP_synt_6_or_A"/>
    <property type="match status" value="1"/>
</dbReference>
<keyword evidence="6 11" id="KW-0375">Hydrogen ion transport</keyword>
<keyword evidence="5 11" id="KW-0812">Transmembrane</keyword>
<evidence type="ECO:0000256" key="7">
    <source>
        <dbReference type="ARBA" id="ARBA00022989"/>
    </source>
</evidence>
<evidence type="ECO:0000256" key="6">
    <source>
        <dbReference type="ARBA" id="ARBA00022781"/>
    </source>
</evidence>
<sequence>MEALQPIWSFNIGGLTFNITLYLVVQWIIILAIALLALYLTRDLKEVPSGKQNILEMFVDAVSNIIRENMGKGYESFGPFIGTLAVYLLSMNMMGLFGIAPPTKDYSVDISLALISFVVIQGYAIKKVGLGHYFIGYGRPFVFMLPLNIMERVMLPVSLSLRLFGNMLSATIIMELVYEALSHLSWFAQLVLPVPLHFYFDIFDGTIQMVIFVMLTMINIKLVSEH</sequence>
<keyword evidence="14" id="KW-1185">Reference proteome</keyword>
<feature type="transmembrane region" description="Helical" evidence="11">
    <location>
        <begin position="198"/>
        <end position="220"/>
    </location>
</feature>
<dbReference type="SUPFAM" id="SSF81336">
    <property type="entry name" value="F1F0 ATP synthase subunit A"/>
    <property type="match status" value="1"/>
</dbReference>
<keyword evidence="10 11" id="KW-0066">ATP synthesis</keyword>
<dbReference type="HAMAP" id="MF_01393">
    <property type="entry name" value="ATP_synth_a_bact"/>
    <property type="match status" value="1"/>
</dbReference>
<keyword evidence="8 11" id="KW-0406">Ion transport</keyword>
<dbReference type="Proteomes" id="UP000198619">
    <property type="component" value="Unassembled WGS sequence"/>
</dbReference>
<evidence type="ECO:0000256" key="4">
    <source>
        <dbReference type="ARBA" id="ARBA00022547"/>
    </source>
</evidence>
<evidence type="ECO:0000256" key="2">
    <source>
        <dbReference type="ARBA" id="ARBA00006810"/>
    </source>
</evidence>
<dbReference type="GO" id="GO:0005886">
    <property type="term" value="C:plasma membrane"/>
    <property type="evidence" value="ECO:0007669"/>
    <property type="project" value="UniProtKB-SubCell"/>
</dbReference>
<evidence type="ECO:0000313" key="14">
    <source>
        <dbReference type="Proteomes" id="UP000198619"/>
    </source>
</evidence>
<feature type="transmembrane region" description="Helical" evidence="11">
    <location>
        <begin position="159"/>
        <end position="178"/>
    </location>
</feature>
<evidence type="ECO:0000256" key="1">
    <source>
        <dbReference type="ARBA" id="ARBA00004141"/>
    </source>
</evidence>
<reference evidence="13 14" key="1">
    <citation type="submission" date="2016-10" db="EMBL/GenBank/DDBJ databases">
        <authorList>
            <person name="de Groot N.N."/>
        </authorList>
    </citation>
    <scope>NUCLEOTIDE SEQUENCE [LARGE SCALE GENOMIC DNA]</scope>
    <source>
        <strain evidence="13 14">DSM 12271</strain>
    </source>
</reference>
<dbReference type="InterPro" id="IPR035908">
    <property type="entry name" value="F0_ATP_A_sf"/>
</dbReference>
<comment type="subcellular location">
    <subcellularLocation>
        <location evidence="11 12">Cell membrane</location>
        <topology evidence="11 12">Multi-pass membrane protein</topology>
    </subcellularLocation>
    <subcellularLocation>
        <location evidence="1">Membrane</location>
        <topology evidence="1">Multi-pass membrane protein</topology>
    </subcellularLocation>
</comment>
<dbReference type="OrthoDB" id="9789241at2"/>
<evidence type="ECO:0000256" key="8">
    <source>
        <dbReference type="ARBA" id="ARBA00023065"/>
    </source>
</evidence>
<dbReference type="PANTHER" id="PTHR42823">
    <property type="entry name" value="ATP SYNTHASE SUBUNIT A, CHLOROPLASTIC"/>
    <property type="match status" value="1"/>
</dbReference>
<comment type="similarity">
    <text evidence="2 11 12">Belongs to the ATPase A chain family.</text>
</comment>
<keyword evidence="11" id="KW-1003">Cell membrane</keyword>
<evidence type="ECO:0000256" key="5">
    <source>
        <dbReference type="ARBA" id="ARBA00022692"/>
    </source>
</evidence>
<dbReference type="STRING" id="84698.SAMN04488528_102019"/>
<dbReference type="InterPro" id="IPR045082">
    <property type="entry name" value="ATP_syn_F0_a_bact/chloroplast"/>
</dbReference>
<keyword evidence="9 11" id="KW-0472">Membrane</keyword>
<dbReference type="AlphaFoldDB" id="A0A1I0ZEQ5"/>
<evidence type="ECO:0000256" key="3">
    <source>
        <dbReference type="ARBA" id="ARBA00022448"/>
    </source>
</evidence>
<feature type="transmembrane region" description="Helical" evidence="11">
    <location>
        <begin position="106"/>
        <end position="125"/>
    </location>
</feature>
<name>A0A1I0ZEQ5_9CLOT</name>
<comment type="function">
    <text evidence="11 12">Key component of the proton channel; it plays a direct role in the translocation of protons across the membrane.</text>
</comment>
<dbReference type="GO" id="GO:0046933">
    <property type="term" value="F:proton-transporting ATP synthase activity, rotational mechanism"/>
    <property type="evidence" value="ECO:0007669"/>
    <property type="project" value="UniProtKB-UniRule"/>
</dbReference>
<dbReference type="PROSITE" id="PS00449">
    <property type="entry name" value="ATPASE_A"/>
    <property type="match status" value="1"/>
</dbReference>
<dbReference type="Pfam" id="PF00119">
    <property type="entry name" value="ATP-synt_A"/>
    <property type="match status" value="1"/>
</dbReference>
<dbReference type="EMBL" id="FOKI01000020">
    <property type="protein sequence ID" value="SFB23877.1"/>
    <property type="molecule type" value="Genomic_DNA"/>
</dbReference>
<feature type="transmembrane region" description="Helical" evidence="11">
    <location>
        <begin position="77"/>
        <end position="100"/>
    </location>
</feature>
<dbReference type="GO" id="GO:0042777">
    <property type="term" value="P:proton motive force-driven plasma membrane ATP synthesis"/>
    <property type="evidence" value="ECO:0007669"/>
    <property type="project" value="TreeGrafter"/>
</dbReference>
<dbReference type="InterPro" id="IPR000568">
    <property type="entry name" value="ATP_synth_F0_asu"/>
</dbReference>
<dbReference type="InterPro" id="IPR023011">
    <property type="entry name" value="ATP_synth_F0_asu_AS"/>
</dbReference>
<accession>A0A1I0ZEQ5</accession>
<evidence type="ECO:0000256" key="9">
    <source>
        <dbReference type="ARBA" id="ARBA00023136"/>
    </source>
</evidence>
<protein>
    <recommendedName>
        <fullName evidence="11 12">ATP synthase subunit a</fullName>
    </recommendedName>
    <alternativeName>
        <fullName evidence="11">ATP synthase F0 sector subunit a</fullName>
    </alternativeName>
    <alternativeName>
        <fullName evidence="11">F-ATPase subunit 6</fullName>
    </alternativeName>
</protein>
<feature type="transmembrane region" description="Helical" evidence="11">
    <location>
        <begin position="20"/>
        <end position="41"/>
    </location>
</feature>
<dbReference type="NCBIfam" id="NF004484">
    <property type="entry name" value="PRK05815.3-2"/>
    <property type="match status" value="1"/>
</dbReference>
<keyword evidence="7 11" id="KW-1133">Transmembrane helix</keyword>